<gene>
    <name evidence="7" type="ORF">SVA_2430</name>
</gene>
<evidence type="ECO:0000313" key="8">
    <source>
        <dbReference type="Proteomes" id="UP000218899"/>
    </source>
</evidence>
<dbReference type="CDD" id="cd05360">
    <property type="entry name" value="SDR_c3"/>
    <property type="match status" value="1"/>
</dbReference>
<accession>A0A1B4V637</accession>
<reference evidence="7 8" key="1">
    <citation type="submission" date="2015-08" db="EMBL/GenBank/DDBJ databases">
        <title>Complete genome sequence of Sulfurifustis variabilis.</title>
        <authorList>
            <person name="Miura A."/>
            <person name="Kojima H."/>
            <person name="Fukui M."/>
        </authorList>
    </citation>
    <scope>NUCLEOTIDE SEQUENCE [LARGE SCALE GENOMIC DNA]</scope>
    <source>
        <strain evidence="8">skN76</strain>
    </source>
</reference>
<dbReference type="GO" id="GO:0016491">
    <property type="term" value="F:oxidoreductase activity"/>
    <property type="evidence" value="ECO:0007669"/>
    <property type="project" value="UniProtKB-KW"/>
</dbReference>
<keyword evidence="2" id="KW-0560">Oxidoreductase</keyword>
<dbReference type="AlphaFoldDB" id="A0A1B4V637"/>
<dbReference type="InterPro" id="IPR057326">
    <property type="entry name" value="KR_dom"/>
</dbReference>
<dbReference type="NCBIfam" id="NF005495">
    <property type="entry name" value="PRK07109.1"/>
    <property type="match status" value="1"/>
</dbReference>
<dbReference type="SUPFAM" id="SSF51735">
    <property type="entry name" value="NAD(P)-binding Rossmann-fold domains"/>
    <property type="match status" value="1"/>
</dbReference>
<dbReference type="InterPro" id="IPR036291">
    <property type="entry name" value="NAD(P)-bd_dom_sf"/>
</dbReference>
<dbReference type="Gene3D" id="3.40.50.720">
    <property type="entry name" value="NAD(P)-binding Rossmann-like Domain"/>
    <property type="match status" value="1"/>
</dbReference>
<keyword evidence="5" id="KW-0812">Transmembrane</keyword>
<dbReference type="OrthoDB" id="9810734at2"/>
<keyword evidence="8" id="KW-1185">Reference proteome</keyword>
<proteinExistence type="inferred from homology"/>
<dbReference type="PANTHER" id="PTHR44196">
    <property type="entry name" value="DEHYDROGENASE/REDUCTASE SDR FAMILY MEMBER 7B"/>
    <property type="match status" value="1"/>
</dbReference>
<dbReference type="PROSITE" id="PS00061">
    <property type="entry name" value="ADH_SHORT"/>
    <property type="match status" value="1"/>
</dbReference>
<dbReference type="RefSeq" id="WP_096461439.1">
    <property type="nucleotide sequence ID" value="NZ_AP014936.1"/>
</dbReference>
<dbReference type="InterPro" id="IPR002347">
    <property type="entry name" value="SDR_fam"/>
</dbReference>
<dbReference type="InterPro" id="IPR020904">
    <property type="entry name" value="Sc_DH/Rdtase_CS"/>
</dbReference>
<dbReference type="PRINTS" id="PR00081">
    <property type="entry name" value="GDHRDH"/>
</dbReference>
<evidence type="ECO:0000313" key="7">
    <source>
        <dbReference type="EMBL" id="BAU48978.1"/>
    </source>
</evidence>
<dbReference type="PANTHER" id="PTHR44196:SF1">
    <property type="entry name" value="DEHYDROGENASE_REDUCTASE SDR FAMILY MEMBER 7B"/>
    <property type="match status" value="1"/>
</dbReference>
<feature type="transmembrane region" description="Helical" evidence="5">
    <location>
        <begin position="311"/>
        <end position="331"/>
    </location>
</feature>
<evidence type="ECO:0000259" key="6">
    <source>
        <dbReference type="SMART" id="SM00822"/>
    </source>
</evidence>
<dbReference type="KEGG" id="sva:SVA_2430"/>
<evidence type="ECO:0000256" key="1">
    <source>
        <dbReference type="ARBA" id="ARBA00006484"/>
    </source>
</evidence>
<dbReference type="GO" id="GO:0016020">
    <property type="term" value="C:membrane"/>
    <property type="evidence" value="ECO:0007669"/>
    <property type="project" value="TreeGrafter"/>
</dbReference>
<evidence type="ECO:0000256" key="4">
    <source>
        <dbReference type="SAM" id="MobiDB-lite"/>
    </source>
</evidence>
<comment type="similarity">
    <text evidence="1 3">Belongs to the short-chain dehydrogenases/reductases (SDR) family.</text>
</comment>
<feature type="region of interest" description="Disordered" evidence="4">
    <location>
        <begin position="267"/>
        <end position="294"/>
    </location>
</feature>
<sequence length="338" mass="36767">MRAKLKALDRQVMVITGASSGIGLVTARAAARRGARLVLAARNEQVLKDLCDEIRAKGGEAIHVVADVGREEDVRRIADAAIRRYGGFDTWVNGAAVSIYGDVEDVTIEDQRRLFDTNYWGVVYGSRIAADHLRERGGAIVNIGSVLSDRAIPVQGIYSASKSAVKAFTVALRMELERDGAPVSVTLIKPSAIDTPYMRHAKNYLPVAPKNPPPIYAPDLVADAILHAAEHPVRDIVVGGGGRLISTLGMLFPRLTDKVMERTMTYLQQTDEPSAPREENNLYEPREDGHERSRYADQHVFERSVYTRARLHPVAASLVALGVGAAAAAVLRGRATRG</sequence>
<keyword evidence="5" id="KW-0472">Membrane</keyword>
<dbReference type="EMBL" id="AP014936">
    <property type="protein sequence ID" value="BAU48978.1"/>
    <property type="molecule type" value="Genomic_DNA"/>
</dbReference>
<organism evidence="7 8">
    <name type="scientific">Sulfurifustis variabilis</name>
    <dbReference type="NCBI Taxonomy" id="1675686"/>
    <lineage>
        <taxon>Bacteria</taxon>
        <taxon>Pseudomonadati</taxon>
        <taxon>Pseudomonadota</taxon>
        <taxon>Gammaproteobacteria</taxon>
        <taxon>Acidiferrobacterales</taxon>
        <taxon>Acidiferrobacteraceae</taxon>
        <taxon>Sulfurifustis</taxon>
    </lineage>
</organism>
<dbReference type="PRINTS" id="PR00080">
    <property type="entry name" value="SDRFAMILY"/>
</dbReference>
<dbReference type="Pfam" id="PF00106">
    <property type="entry name" value="adh_short"/>
    <property type="match status" value="1"/>
</dbReference>
<evidence type="ECO:0000256" key="3">
    <source>
        <dbReference type="RuleBase" id="RU000363"/>
    </source>
</evidence>
<keyword evidence="5" id="KW-1133">Transmembrane helix</keyword>
<dbReference type="Proteomes" id="UP000218899">
    <property type="component" value="Chromosome"/>
</dbReference>
<evidence type="ECO:0000256" key="2">
    <source>
        <dbReference type="ARBA" id="ARBA00023002"/>
    </source>
</evidence>
<evidence type="ECO:0000256" key="5">
    <source>
        <dbReference type="SAM" id="Phobius"/>
    </source>
</evidence>
<name>A0A1B4V637_9GAMM</name>
<dbReference type="SMART" id="SM00822">
    <property type="entry name" value="PKS_KR"/>
    <property type="match status" value="1"/>
</dbReference>
<feature type="compositionally biased region" description="Basic and acidic residues" evidence="4">
    <location>
        <begin position="274"/>
        <end position="294"/>
    </location>
</feature>
<protein>
    <submittedName>
        <fullName evidence="7">Short-chain dehydrogenase</fullName>
    </submittedName>
</protein>
<feature type="domain" description="Ketoreductase" evidence="6">
    <location>
        <begin position="11"/>
        <end position="191"/>
    </location>
</feature>